<gene>
    <name evidence="11" type="ORF">A8L45_11370</name>
</gene>
<dbReference type="GO" id="GO:0007165">
    <property type="term" value="P:signal transduction"/>
    <property type="evidence" value="ECO:0007669"/>
    <property type="project" value="UniProtKB-KW"/>
</dbReference>
<evidence type="ECO:0000313" key="12">
    <source>
        <dbReference type="Proteomes" id="UP000094936"/>
    </source>
</evidence>
<dbReference type="PROSITE" id="PS50111">
    <property type="entry name" value="CHEMOTAXIS_TRANSDUC_2"/>
    <property type="match status" value="1"/>
</dbReference>
<protein>
    <recommendedName>
        <fullName evidence="13">Chemotaxis protein</fullName>
    </recommendedName>
</protein>
<dbReference type="GO" id="GO:0016020">
    <property type="term" value="C:membrane"/>
    <property type="evidence" value="ECO:0007669"/>
    <property type="project" value="UniProtKB-SubCell"/>
</dbReference>
<evidence type="ECO:0000256" key="3">
    <source>
        <dbReference type="ARBA" id="ARBA00022989"/>
    </source>
</evidence>
<evidence type="ECO:0000256" key="8">
    <source>
        <dbReference type="SAM" id="Phobius"/>
    </source>
</evidence>
<dbReference type="Proteomes" id="UP000094936">
    <property type="component" value="Unassembled WGS sequence"/>
</dbReference>
<keyword evidence="2 8" id="KW-0812">Transmembrane</keyword>
<evidence type="ECO:0000313" key="11">
    <source>
        <dbReference type="EMBL" id="ODA33210.1"/>
    </source>
</evidence>
<keyword evidence="12" id="KW-1185">Reference proteome</keyword>
<evidence type="ECO:0000256" key="7">
    <source>
        <dbReference type="PROSITE-ProRule" id="PRU00284"/>
    </source>
</evidence>
<keyword evidence="4 8" id="KW-0472">Membrane</keyword>
<evidence type="ECO:0000256" key="5">
    <source>
        <dbReference type="ARBA" id="ARBA00023224"/>
    </source>
</evidence>
<accession>A0A1C3EJ00</accession>
<keyword evidence="5 7" id="KW-0807">Transducer</keyword>
<dbReference type="InterPro" id="IPR003660">
    <property type="entry name" value="HAMP_dom"/>
</dbReference>
<dbReference type="AlphaFoldDB" id="A0A1C3EJ00"/>
<name>A0A1C3EJ00_9GAMM</name>
<feature type="domain" description="HAMP" evidence="10">
    <location>
        <begin position="274"/>
        <end position="327"/>
    </location>
</feature>
<dbReference type="CDD" id="cd06225">
    <property type="entry name" value="HAMP"/>
    <property type="match status" value="1"/>
</dbReference>
<dbReference type="OrthoDB" id="8724845at2"/>
<dbReference type="PROSITE" id="PS50885">
    <property type="entry name" value="HAMP"/>
    <property type="match status" value="1"/>
</dbReference>
<organism evidence="11 12">
    <name type="scientific">Veronia pacifica</name>
    <dbReference type="NCBI Taxonomy" id="1080227"/>
    <lineage>
        <taxon>Bacteria</taxon>
        <taxon>Pseudomonadati</taxon>
        <taxon>Pseudomonadota</taxon>
        <taxon>Gammaproteobacteria</taxon>
        <taxon>Vibrionales</taxon>
        <taxon>Vibrionaceae</taxon>
        <taxon>Veronia</taxon>
    </lineage>
</organism>
<dbReference type="EMBL" id="LYBM01000018">
    <property type="protein sequence ID" value="ODA33210.1"/>
    <property type="molecule type" value="Genomic_DNA"/>
</dbReference>
<evidence type="ECO:0000256" key="2">
    <source>
        <dbReference type="ARBA" id="ARBA00022692"/>
    </source>
</evidence>
<feature type="transmembrane region" description="Helical" evidence="8">
    <location>
        <begin position="250"/>
        <end position="272"/>
    </location>
</feature>
<dbReference type="SMART" id="SM00304">
    <property type="entry name" value="HAMP"/>
    <property type="match status" value="1"/>
</dbReference>
<comment type="caution">
    <text evidence="11">The sequence shown here is derived from an EMBL/GenBank/DDBJ whole genome shotgun (WGS) entry which is preliminary data.</text>
</comment>
<dbReference type="CDD" id="cd11386">
    <property type="entry name" value="MCP_signal"/>
    <property type="match status" value="1"/>
</dbReference>
<dbReference type="PANTHER" id="PTHR32089">
    <property type="entry name" value="METHYL-ACCEPTING CHEMOTAXIS PROTEIN MCPB"/>
    <property type="match status" value="1"/>
</dbReference>
<dbReference type="InterPro" id="IPR004089">
    <property type="entry name" value="MCPsignal_dom"/>
</dbReference>
<dbReference type="Pfam" id="PF00672">
    <property type="entry name" value="HAMP"/>
    <property type="match status" value="1"/>
</dbReference>
<evidence type="ECO:0000259" key="9">
    <source>
        <dbReference type="PROSITE" id="PS50111"/>
    </source>
</evidence>
<feature type="domain" description="Methyl-accepting transducer" evidence="9">
    <location>
        <begin position="332"/>
        <end position="568"/>
    </location>
</feature>
<sequence>MKIKTRMQLLSLVAGLSLVIFSGVMLKANESLLRLESNQLRVAQMEVVLLNLRRNEKDFLARFDIKYLNKFIKNKQRFDELFTELRDGITQSGILLPQEGPVNRAMEEYSRGFAELVKGYEVLGLSTKSGLRGQLAVINDSLLASSSEVNSQFAANRLVSLTELLQYNRSPETFDNYLKAVSATDELDLDLMGKQLALAKSIHQQQKLLGLDHKSGLLGKIRSQSHAVESNFDDMHEALSTATRSAENAIWLWLVGSLVAIIALLFSFTAWVSRVIQRGVGNLLSTMSEVADTHDLTLRANAETNDELGQVASDFNRVLEQCQQLISQVKGSIMTLNTAASEVKSRTSDAEHALTNQRSETELAATAVSEMESTIHEIASRTEMAASNAGQSLDRAQQGFETMQSTRTAIGTLSQDLGRASDEIQSLLSLSQKIGSVVDVIKEISEQTNLLALNAAIEAARAGEQGRGFAVVADEVRSLANRTHQSTEEIDDMITSLQKQTEQVVSQISSCQQYGEESVSYVSDAATGLDNIMADMQQIMDMSTQIATAVEEQSMVAREVNQNVHKIQEITSTTSQISEENSQVATNVAVQAGSLEKAISAFNA</sequence>
<evidence type="ECO:0000256" key="4">
    <source>
        <dbReference type="ARBA" id="ARBA00023136"/>
    </source>
</evidence>
<dbReference type="SUPFAM" id="SSF58104">
    <property type="entry name" value="Methyl-accepting chemotaxis protein (MCP) signaling domain"/>
    <property type="match status" value="1"/>
</dbReference>
<dbReference type="FunFam" id="1.10.287.950:FF:000001">
    <property type="entry name" value="Methyl-accepting chemotaxis sensory transducer"/>
    <property type="match status" value="1"/>
</dbReference>
<dbReference type="GO" id="GO:0006935">
    <property type="term" value="P:chemotaxis"/>
    <property type="evidence" value="ECO:0007669"/>
    <property type="project" value="UniProtKB-ARBA"/>
</dbReference>
<evidence type="ECO:0000259" key="10">
    <source>
        <dbReference type="PROSITE" id="PS50885"/>
    </source>
</evidence>
<evidence type="ECO:0000256" key="6">
    <source>
        <dbReference type="ARBA" id="ARBA00029447"/>
    </source>
</evidence>
<dbReference type="Pfam" id="PF00015">
    <property type="entry name" value="MCPsignal"/>
    <property type="match status" value="1"/>
</dbReference>
<comment type="similarity">
    <text evidence="6">Belongs to the methyl-accepting chemotaxis (MCP) protein family.</text>
</comment>
<dbReference type="Gene3D" id="1.10.287.950">
    <property type="entry name" value="Methyl-accepting chemotaxis protein"/>
    <property type="match status" value="1"/>
</dbReference>
<proteinExistence type="inferred from homology"/>
<comment type="subcellular location">
    <subcellularLocation>
        <location evidence="1">Membrane</location>
        <topology evidence="1">Multi-pass membrane protein</topology>
    </subcellularLocation>
</comment>
<dbReference type="PANTHER" id="PTHR32089:SF119">
    <property type="entry name" value="METHYL-ACCEPTING CHEMOTAXIS PROTEIN CTPL"/>
    <property type="match status" value="1"/>
</dbReference>
<dbReference type="SMART" id="SM00283">
    <property type="entry name" value="MA"/>
    <property type="match status" value="1"/>
</dbReference>
<evidence type="ECO:0008006" key="13">
    <source>
        <dbReference type="Google" id="ProtNLM"/>
    </source>
</evidence>
<evidence type="ECO:0000256" key="1">
    <source>
        <dbReference type="ARBA" id="ARBA00004141"/>
    </source>
</evidence>
<dbReference type="RefSeq" id="WP_068902311.1">
    <property type="nucleotide sequence ID" value="NZ_JBHUIF010000019.1"/>
</dbReference>
<reference evidence="11 12" key="1">
    <citation type="submission" date="2016-05" db="EMBL/GenBank/DDBJ databases">
        <title>Genomic Taxonomy of the Vibrionaceae.</title>
        <authorList>
            <person name="Gomez-Gil B."/>
            <person name="Enciso-Ibarra J."/>
        </authorList>
    </citation>
    <scope>NUCLEOTIDE SEQUENCE [LARGE SCALE GENOMIC DNA]</scope>
    <source>
        <strain evidence="11 12">CAIM 1920</strain>
    </source>
</reference>
<keyword evidence="3 8" id="KW-1133">Transmembrane helix</keyword>
<dbReference type="STRING" id="1080227.A8L45_11370"/>